<evidence type="ECO:0000313" key="13">
    <source>
        <dbReference type="Proteomes" id="UP001250932"/>
    </source>
</evidence>
<feature type="transmembrane region" description="Helical" evidence="11">
    <location>
        <begin position="134"/>
        <end position="152"/>
    </location>
</feature>
<feature type="transmembrane region" description="Helical" evidence="11">
    <location>
        <begin position="305"/>
        <end position="333"/>
    </location>
</feature>
<dbReference type="PROSITE" id="PS00428">
    <property type="entry name" value="FTSW_RODA_SPOVE"/>
    <property type="match status" value="1"/>
</dbReference>
<keyword evidence="3 11" id="KW-0328">Glycosyltransferase</keyword>
<evidence type="ECO:0000256" key="11">
    <source>
        <dbReference type="HAMAP-Rule" id="MF_02079"/>
    </source>
</evidence>
<dbReference type="InterPro" id="IPR018365">
    <property type="entry name" value="Cell_cycle_FtsW-rel_CS"/>
</dbReference>
<reference evidence="12 13" key="1">
    <citation type="journal article" date="2023" name="ISME J.">
        <title>Cultivation and genomic characterization of novel and ubiquitous marine nitrite-oxidizing bacteria from the Nitrospirales.</title>
        <authorList>
            <person name="Mueller A.J."/>
            <person name="Daebeler A."/>
            <person name="Herbold C.W."/>
            <person name="Kirkegaard R.H."/>
            <person name="Daims H."/>
        </authorList>
    </citation>
    <scope>NUCLEOTIDE SEQUENCE [LARGE SCALE GENOMIC DNA]</scope>
    <source>
        <strain evidence="12 13">EB</strain>
    </source>
</reference>
<keyword evidence="8 11" id="KW-1133">Transmembrane helix</keyword>
<comment type="caution">
    <text evidence="12">The sequence shown here is derived from an EMBL/GenBank/DDBJ whole genome shotgun (WGS) entry which is preliminary data.</text>
</comment>
<evidence type="ECO:0000256" key="10">
    <source>
        <dbReference type="ARBA" id="ARBA00023316"/>
    </source>
</evidence>
<dbReference type="EC" id="2.4.99.28" evidence="11"/>
<feature type="transmembrane region" description="Helical" evidence="11">
    <location>
        <begin position="158"/>
        <end position="177"/>
    </location>
</feature>
<keyword evidence="10 11" id="KW-0961">Cell wall biogenesis/degradation</keyword>
<comment type="subcellular location">
    <subcellularLocation>
        <location evidence="11">Cell membrane</location>
        <topology evidence="11">Multi-pass membrane protein</topology>
    </subcellularLocation>
    <subcellularLocation>
        <location evidence="1">Membrane</location>
        <topology evidence="1">Multi-pass membrane protein</topology>
    </subcellularLocation>
</comment>
<feature type="transmembrane region" description="Helical" evidence="11">
    <location>
        <begin position="339"/>
        <end position="360"/>
    </location>
</feature>
<dbReference type="RefSeq" id="WP_313833044.1">
    <property type="nucleotide sequence ID" value="NZ_JAQOUE010000001.1"/>
</dbReference>
<proteinExistence type="inferred from homology"/>
<accession>A0ABU3K8C1</accession>
<dbReference type="InterPro" id="IPR011923">
    <property type="entry name" value="RodA/MrdB"/>
</dbReference>
<evidence type="ECO:0000256" key="8">
    <source>
        <dbReference type="ARBA" id="ARBA00022989"/>
    </source>
</evidence>
<feature type="transmembrane region" description="Helical" evidence="11">
    <location>
        <begin position="44"/>
        <end position="62"/>
    </location>
</feature>
<dbReference type="PANTHER" id="PTHR30474:SF1">
    <property type="entry name" value="PEPTIDOGLYCAN GLYCOSYLTRANSFERASE MRDB"/>
    <property type="match status" value="1"/>
</dbReference>
<keyword evidence="9 11" id="KW-0472">Membrane</keyword>
<dbReference type="PANTHER" id="PTHR30474">
    <property type="entry name" value="CELL CYCLE PROTEIN"/>
    <property type="match status" value="1"/>
</dbReference>
<comment type="pathway">
    <text evidence="11">Cell wall biogenesis; peptidoglycan biosynthesis.</text>
</comment>
<keyword evidence="13" id="KW-1185">Reference proteome</keyword>
<feature type="transmembrane region" description="Helical" evidence="11">
    <location>
        <begin position="184"/>
        <end position="204"/>
    </location>
</feature>
<organism evidence="12 13">
    <name type="scientific">Candidatus Nitronereus thalassa</name>
    <dbReference type="NCBI Taxonomy" id="3020898"/>
    <lineage>
        <taxon>Bacteria</taxon>
        <taxon>Pseudomonadati</taxon>
        <taxon>Nitrospirota</taxon>
        <taxon>Nitrospiria</taxon>
        <taxon>Nitrospirales</taxon>
        <taxon>Nitrospiraceae</taxon>
        <taxon>Candidatus Nitronereus</taxon>
    </lineage>
</organism>
<feature type="transmembrane region" description="Helical" evidence="11">
    <location>
        <begin position="74"/>
        <end position="94"/>
    </location>
</feature>
<keyword evidence="2 11" id="KW-1003">Cell membrane</keyword>
<evidence type="ECO:0000256" key="9">
    <source>
        <dbReference type="ARBA" id="ARBA00023136"/>
    </source>
</evidence>
<feature type="transmembrane region" description="Helical" evidence="11">
    <location>
        <begin position="100"/>
        <end position="122"/>
    </location>
</feature>
<protein>
    <recommendedName>
        <fullName evidence="11">Peptidoglycan glycosyltransferase RodA</fullName>
        <shortName evidence="11">PGT</shortName>
        <ecNumber evidence="11">2.4.99.28</ecNumber>
    </recommendedName>
    <alternativeName>
        <fullName evidence="11">Cell elongation protein RodA</fullName>
    </alternativeName>
    <alternativeName>
        <fullName evidence="11">Cell wall polymerase</fullName>
    </alternativeName>
    <alternativeName>
        <fullName evidence="11">Peptidoglycan polymerase</fullName>
        <shortName evidence="11">PG polymerase</shortName>
    </alternativeName>
</protein>
<feature type="transmembrane region" description="Helical" evidence="11">
    <location>
        <begin position="12"/>
        <end position="32"/>
    </location>
</feature>
<feature type="transmembrane region" description="Helical" evidence="11">
    <location>
        <begin position="273"/>
        <end position="293"/>
    </location>
</feature>
<gene>
    <name evidence="11 12" type="primary">rodA</name>
    <name evidence="12" type="ORF">PPG34_09610</name>
</gene>
<evidence type="ECO:0000313" key="12">
    <source>
        <dbReference type="EMBL" id="MDT7042609.1"/>
    </source>
</evidence>
<dbReference type="NCBIfam" id="TIGR02210">
    <property type="entry name" value="rodA_shape"/>
    <property type="match status" value="1"/>
</dbReference>
<dbReference type="Pfam" id="PF01098">
    <property type="entry name" value="FTSW_RODA_SPOVE"/>
    <property type="match status" value="1"/>
</dbReference>
<name>A0ABU3K8C1_9BACT</name>
<dbReference type="EMBL" id="JAQOUE010000001">
    <property type="protein sequence ID" value="MDT7042609.1"/>
    <property type="molecule type" value="Genomic_DNA"/>
</dbReference>
<evidence type="ECO:0000256" key="3">
    <source>
        <dbReference type="ARBA" id="ARBA00022676"/>
    </source>
</evidence>
<comment type="function">
    <text evidence="11">Peptidoglycan polymerase that is essential for cell wall elongation.</text>
</comment>
<evidence type="ECO:0000256" key="1">
    <source>
        <dbReference type="ARBA" id="ARBA00004141"/>
    </source>
</evidence>
<keyword evidence="4 11" id="KW-0808">Transferase</keyword>
<keyword evidence="7 11" id="KW-0573">Peptidoglycan synthesis</keyword>
<dbReference type="InterPro" id="IPR001182">
    <property type="entry name" value="FtsW/RodA"/>
</dbReference>
<evidence type="ECO:0000256" key="4">
    <source>
        <dbReference type="ARBA" id="ARBA00022679"/>
    </source>
</evidence>
<keyword evidence="5 11" id="KW-0812">Transmembrane</keyword>
<comment type="similarity">
    <text evidence="11">Belongs to the SEDS family. MrdB/RodA subfamily.</text>
</comment>
<dbReference type="Proteomes" id="UP001250932">
    <property type="component" value="Unassembled WGS sequence"/>
</dbReference>
<keyword evidence="6 11" id="KW-0133">Cell shape</keyword>
<sequence>MTRTPRFDGMDLSLLGVIASLLSVGVLTIYSVTSTAPGGSFPIFAKQAIWIGVGTLVFLVMASFDYHKLARLSYILYGLGLLLLVVVMFSGKVSRGSQRWISLGPIAIQPSEFIKLPLLLMLATYYSTQTRTGWLYRVIVPGLLALPGFLLILKQPDLGSSLSFLAIYITLLLAVGVKSKAFGLVLLTALMMFPFAWGELWGSLHDYQKERIISFVDPGYDPGGKGYQGLQSRIAIGSGELLGKGLRGGTQTQFKFLPEGHTDFVFAVFAEEWGFLGAVVLIMLFLSLFLLGLDIASKAKDMLGALLAIGVVGMITFNVVVNIAMTLGLAPIVGIPLPLLSYGGSATIMTMAVLGLLLSVKRRRLTLIQ</sequence>
<evidence type="ECO:0000256" key="7">
    <source>
        <dbReference type="ARBA" id="ARBA00022984"/>
    </source>
</evidence>
<dbReference type="HAMAP" id="MF_02079">
    <property type="entry name" value="PGT_RodA"/>
    <property type="match status" value="1"/>
</dbReference>
<evidence type="ECO:0000256" key="2">
    <source>
        <dbReference type="ARBA" id="ARBA00022475"/>
    </source>
</evidence>
<evidence type="ECO:0000256" key="6">
    <source>
        <dbReference type="ARBA" id="ARBA00022960"/>
    </source>
</evidence>
<comment type="catalytic activity">
    <reaction evidence="11">
        <text>[GlcNAc-(1-&gt;4)-Mur2Ac(oyl-L-Ala-gamma-D-Glu-L-Lys-D-Ala-D-Ala)](n)-di-trans,octa-cis-undecaprenyl diphosphate + beta-D-GlcNAc-(1-&gt;4)-Mur2Ac(oyl-L-Ala-gamma-D-Glu-L-Lys-D-Ala-D-Ala)-di-trans,octa-cis-undecaprenyl diphosphate = [GlcNAc-(1-&gt;4)-Mur2Ac(oyl-L-Ala-gamma-D-Glu-L-Lys-D-Ala-D-Ala)](n+1)-di-trans,octa-cis-undecaprenyl diphosphate + di-trans,octa-cis-undecaprenyl diphosphate + H(+)</text>
        <dbReference type="Rhea" id="RHEA:23708"/>
        <dbReference type="Rhea" id="RHEA-COMP:9602"/>
        <dbReference type="Rhea" id="RHEA-COMP:9603"/>
        <dbReference type="ChEBI" id="CHEBI:15378"/>
        <dbReference type="ChEBI" id="CHEBI:58405"/>
        <dbReference type="ChEBI" id="CHEBI:60033"/>
        <dbReference type="ChEBI" id="CHEBI:78435"/>
        <dbReference type="EC" id="2.4.99.28"/>
    </reaction>
</comment>
<evidence type="ECO:0000256" key="5">
    <source>
        <dbReference type="ARBA" id="ARBA00022692"/>
    </source>
</evidence>